<organism evidence="3 4">
    <name type="scientific">Caulochytrium protostelioides</name>
    <dbReference type="NCBI Taxonomy" id="1555241"/>
    <lineage>
        <taxon>Eukaryota</taxon>
        <taxon>Fungi</taxon>
        <taxon>Fungi incertae sedis</taxon>
        <taxon>Chytridiomycota</taxon>
        <taxon>Chytridiomycota incertae sedis</taxon>
        <taxon>Chytridiomycetes</taxon>
        <taxon>Caulochytriales</taxon>
        <taxon>Caulochytriaceae</taxon>
        <taxon>Caulochytrium</taxon>
    </lineage>
</organism>
<feature type="non-terminal residue" evidence="3">
    <location>
        <position position="221"/>
    </location>
</feature>
<evidence type="ECO:0000256" key="1">
    <source>
        <dbReference type="SAM" id="MobiDB-lite"/>
    </source>
</evidence>
<evidence type="ECO:0000259" key="2">
    <source>
        <dbReference type="PROSITE" id="PS50833"/>
    </source>
</evidence>
<dbReference type="GO" id="GO:0030687">
    <property type="term" value="C:preribosome, large subunit precursor"/>
    <property type="evidence" value="ECO:0007669"/>
    <property type="project" value="TreeGrafter"/>
</dbReference>
<dbReference type="EMBL" id="ML012441">
    <property type="protein sequence ID" value="RKO95231.1"/>
    <property type="molecule type" value="Genomic_DNA"/>
</dbReference>
<dbReference type="Proteomes" id="UP000268535">
    <property type="component" value="Unassembled WGS sequence"/>
</dbReference>
<dbReference type="GO" id="GO:0006364">
    <property type="term" value="P:rRNA processing"/>
    <property type="evidence" value="ECO:0007669"/>
    <property type="project" value="InterPro"/>
</dbReference>
<dbReference type="Pfam" id="PF04427">
    <property type="entry name" value="Brix"/>
    <property type="match status" value="1"/>
</dbReference>
<dbReference type="GO" id="GO:0000027">
    <property type="term" value="P:ribosomal large subunit assembly"/>
    <property type="evidence" value="ECO:0007669"/>
    <property type="project" value="TreeGrafter"/>
</dbReference>
<gene>
    <name evidence="3" type="ORF">CAUPRSCDRAFT_13052</name>
</gene>
<dbReference type="InterPro" id="IPR007109">
    <property type="entry name" value="Brix"/>
</dbReference>
<reference evidence="4" key="1">
    <citation type="journal article" date="2018" name="Nat. Microbiol.">
        <title>Leveraging single-cell genomics to expand the fungal tree of life.</title>
        <authorList>
            <person name="Ahrendt S.R."/>
            <person name="Quandt C.A."/>
            <person name="Ciobanu D."/>
            <person name="Clum A."/>
            <person name="Salamov A."/>
            <person name="Andreopoulos B."/>
            <person name="Cheng J.F."/>
            <person name="Woyke T."/>
            <person name="Pelin A."/>
            <person name="Henrissat B."/>
            <person name="Reynolds N.K."/>
            <person name="Benny G.L."/>
            <person name="Smith M.E."/>
            <person name="James T.Y."/>
            <person name="Grigoriev I.V."/>
        </authorList>
    </citation>
    <scope>NUCLEOTIDE SEQUENCE [LARGE SCALE GENOMIC DNA]</scope>
    <source>
        <strain evidence="4">ATCC 52028</strain>
    </source>
</reference>
<dbReference type="PROSITE" id="PS50833">
    <property type="entry name" value="BRIX"/>
    <property type="match status" value="1"/>
</dbReference>
<dbReference type="PANTHER" id="PTHR12661">
    <property type="entry name" value="PETER PAN-RELATED"/>
    <property type="match status" value="1"/>
</dbReference>
<dbReference type="InterPro" id="IPR045112">
    <property type="entry name" value="PPAN-like"/>
</dbReference>
<sequence length="221" mass="23691">LHIQKLKITDARRVVLITYNPDQETLSFRHYAITLKDTVGVSKGVRQLLGTGGGVGSARRGRAVEAVVPTGGDVTDFILQRAGGTESDVEEGPDGNVDVPLPKPSTFAERYQAKMRRMNIQSGRPMKSAKPAAKAAVGSDDEDAAEEGSDAESAAAASQATAASLAGTACGRRAIRLSEIGPRMTLQLHKIEDELCAGEVLYHRTIKKTRKEIEAWKQHTA</sequence>
<feature type="domain" description="Brix" evidence="2">
    <location>
        <begin position="1"/>
        <end position="197"/>
    </location>
</feature>
<evidence type="ECO:0000313" key="3">
    <source>
        <dbReference type="EMBL" id="RKO95231.1"/>
    </source>
</evidence>
<evidence type="ECO:0000313" key="4">
    <source>
        <dbReference type="Proteomes" id="UP000268535"/>
    </source>
</evidence>
<protein>
    <recommendedName>
        <fullName evidence="2">Brix domain-containing protein</fullName>
    </recommendedName>
</protein>
<dbReference type="PANTHER" id="PTHR12661:SF5">
    <property type="entry name" value="SUPPRESSOR OF SWI4 1 HOMOLOG"/>
    <property type="match status" value="1"/>
</dbReference>
<feature type="non-terminal residue" evidence="3">
    <location>
        <position position="1"/>
    </location>
</feature>
<feature type="region of interest" description="Disordered" evidence="1">
    <location>
        <begin position="84"/>
        <end position="104"/>
    </location>
</feature>
<accession>A0A4P9WQ12</accession>
<dbReference type="AlphaFoldDB" id="A0A4P9WQ12"/>
<feature type="region of interest" description="Disordered" evidence="1">
    <location>
        <begin position="118"/>
        <end position="156"/>
    </location>
</feature>
<feature type="compositionally biased region" description="Acidic residues" evidence="1">
    <location>
        <begin position="139"/>
        <end position="150"/>
    </location>
</feature>
<name>A0A4P9WQ12_9FUNG</name>
<feature type="compositionally biased region" description="Low complexity" evidence="1">
    <location>
        <begin position="128"/>
        <end position="138"/>
    </location>
</feature>
<proteinExistence type="predicted"/>
<dbReference type="GO" id="GO:0019843">
    <property type="term" value="F:rRNA binding"/>
    <property type="evidence" value="ECO:0007669"/>
    <property type="project" value="InterPro"/>
</dbReference>